<accession>A0A0D4DAS7</accession>
<dbReference type="EMBL" id="KP671755">
    <property type="protein sequence ID" value="AJT61000.1"/>
    <property type="molecule type" value="Genomic_DNA"/>
</dbReference>
<dbReference type="Pfam" id="PF20791">
    <property type="entry name" value="Acyl-ACP_TE_C"/>
    <property type="match status" value="1"/>
</dbReference>
<keyword evidence="3" id="KW-1185">Reference proteome</keyword>
<dbReference type="KEGG" id="vg:26628485"/>
<proteinExistence type="predicted"/>
<sequence>MNVEQTLRELNQVNNKVYTRIINEAIKPNILSIYEYMKSKIGYNKEIWYGDADVYVSIEPAYVKYREEHDVLIIKNVVSCFDRAIVVAIINKETGDIPLCKCVESCGVKREGYSFGDHRDWEVEGLDTLREHDWKFGYEDLRDDSLVFKLESYWEDVRPDKPYNGWMRSSHGCGFLVDNLLYAEREIRWTYHTIVEDEAYTICDGE</sequence>
<evidence type="ECO:0000259" key="1">
    <source>
        <dbReference type="Pfam" id="PF20791"/>
    </source>
</evidence>
<protein>
    <recommendedName>
        <fullName evidence="1">Acyl-ACP thioesterase-like C-terminal domain-containing protein</fullName>
    </recommendedName>
</protein>
<feature type="domain" description="Acyl-ACP thioesterase-like C-terminal" evidence="1">
    <location>
        <begin position="12"/>
        <end position="52"/>
    </location>
</feature>
<name>A0A0D4DAS7_9CAUD</name>
<dbReference type="RefSeq" id="YP_009201262.1">
    <property type="nucleotide sequence ID" value="NC_028829.1"/>
</dbReference>
<dbReference type="GeneID" id="26628485"/>
<organism evidence="2 3">
    <name type="scientific">Vibrio phage ValKK3</name>
    <dbReference type="NCBI Taxonomy" id="1610855"/>
    <lineage>
        <taxon>Viruses</taxon>
        <taxon>Duplodnaviria</taxon>
        <taxon>Heunggongvirae</taxon>
        <taxon>Uroviricota</taxon>
        <taxon>Caudoviricetes</taxon>
        <taxon>Pantevenvirales</taxon>
        <taxon>Straboviridae</taxon>
        <taxon>Schizotequatrovirus</taxon>
        <taxon>Schizotequatrovirus valkk3</taxon>
    </lineage>
</organism>
<dbReference type="InterPro" id="IPR049427">
    <property type="entry name" value="Acyl-ACP_TE_C"/>
</dbReference>
<dbReference type="Proteomes" id="UP000202888">
    <property type="component" value="Segment"/>
</dbReference>
<dbReference type="OrthoDB" id="13360at10239"/>
<reference evidence="2 3" key="1">
    <citation type="journal article" date="2016" name="Genom Data">
        <title>Complete genome sequence of a giant Vibrio phage ValKK3 infecting Vibrio alginolyticus.</title>
        <authorList>
            <person name="Lal T.M."/>
            <person name="Sano M."/>
            <person name="Hatai K."/>
            <person name="Ransangan J."/>
        </authorList>
    </citation>
    <scope>NUCLEOTIDE SEQUENCE [LARGE SCALE GENOMIC DNA]</scope>
</reference>
<evidence type="ECO:0000313" key="3">
    <source>
        <dbReference type="Proteomes" id="UP000202888"/>
    </source>
</evidence>
<evidence type="ECO:0000313" key="2">
    <source>
        <dbReference type="EMBL" id="AJT61000.1"/>
    </source>
</evidence>